<reference evidence="2 3" key="1">
    <citation type="submission" date="2024-10" db="EMBL/GenBank/DDBJ databases">
        <title>Updated reference genomes for cyclostephanoid diatoms.</title>
        <authorList>
            <person name="Roberts W.R."/>
            <person name="Alverson A.J."/>
        </authorList>
    </citation>
    <scope>NUCLEOTIDE SEQUENCE [LARGE SCALE GENOMIC DNA]</scope>
    <source>
        <strain evidence="2 3">AJA010-31</strain>
    </source>
</reference>
<organism evidence="2 3">
    <name type="scientific">Cyclotella atomus</name>
    <dbReference type="NCBI Taxonomy" id="382360"/>
    <lineage>
        <taxon>Eukaryota</taxon>
        <taxon>Sar</taxon>
        <taxon>Stramenopiles</taxon>
        <taxon>Ochrophyta</taxon>
        <taxon>Bacillariophyta</taxon>
        <taxon>Coscinodiscophyceae</taxon>
        <taxon>Thalassiosirophycidae</taxon>
        <taxon>Stephanodiscales</taxon>
        <taxon>Stephanodiscaceae</taxon>
        <taxon>Cyclotella</taxon>
    </lineage>
</organism>
<feature type="compositionally biased region" description="Polar residues" evidence="1">
    <location>
        <begin position="20"/>
        <end position="31"/>
    </location>
</feature>
<name>A0ABD3PUE7_9STRA</name>
<evidence type="ECO:0000313" key="3">
    <source>
        <dbReference type="Proteomes" id="UP001530400"/>
    </source>
</evidence>
<feature type="region of interest" description="Disordered" evidence="1">
    <location>
        <begin position="1"/>
        <end position="31"/>
    </location>
</feature>
<dbReference type="EMBL" id="JALLPJ020000469">
    <property type="protein sequence ID" value="KAL3791219.1"/>
    <property type="molecule type" value="Genomic_DNA"/>
</dbReference>
<sequence>MMNGIHSLHHHHHQQQQQHISPKTKSIRANSQQWKDNLRNQCLKRAKDARRDLLLKRRRERGRDRHEMLQESHNTGSIGYEIQREVIDAYNQEMTLDHPDDEDSMHLVAKSLVEKEIQRSMLDLDHFHLQSRHLNDDSLDIDNSETKLVSCSEDTLESKQEYVELLSREGDEKETYKMTQVDYVELLHDVTQELERVDEIFEEESWEIERLEAMKREQLLHGVDDCNDW</sequence>
<evidence type="ECO:0000313" key="2">
    <source>
        <dbReference type="EMBL" id="KAL3791219.1"/>
    </source>
</evidence>
<proteinExistence type="predicted"/>
<gene>
    <name evidence="2" type="ORF">ACHAWO_013341</name>
</gene>
<evidence type="ECO:0000256" key="1">
    <source>
        <dbReference type="SAM" id="MobiDB-lite"/>
    </source>
</evidence>
<evidence type="ECO:0008006" key="4">
    <source>
        <dbReference type="Google" id="ProtNLM"/>
    </source>
</evidence>
<keyword evidence="3" id="KW-1185">Reference proteome</keyword>
<accession>A0ABD3PUE7</accession>
<dbReference type="AlphaFoldDB" id="A0ABD3PUE7"/>
<dbReference type="Proteomes" id="UP001530400">
    <property type="component" value="Unassembled WGS sequence"/>
</dbReference>
<protein>
    <recommendedName>
        <fullName evidence="4">RPA-interacting protein N-terminal domain-containing protein</fullName>
    </recommendedName>
</protein>
<comment type="caution">
    <text evidence="2">The sequence shown here is derived from an EMBL/GenBank/DDBJ whole genome shotgun (WGS) entry which is preliminary data.</text>
</comment>